<dbReference type="InterPro" id="IPR046960">
    <property type="entry name" value="PPR_At4g14850-like_plant"/>
</dbReference>
<evidence type="ECO:0000313" key="4">
    <source>
        <dbReference type="Proteomes" id="UP001359559"/>
    </source>
</evidence>
<dbReference type="InterPro" id="IPR046848">
    <property type="entry name" value="E_motif"/>
</dbReference>
<dbReference type="EMBL" id="JAYKXN010000005">
    <property type="protein sequence ID" value="KAK7284672.1"/>
    <property type="molecule type" value="Genomic_DNA"/>
</dbReference>
<protein>
    <recommendedName>
        <fullName evidence="5">Pentatricopeptide repeat-containing protein</fullName>
    </recommendedName>
</protein>
<dbReference type="InterPro" id="IPR002885">
    <property type="entry name" value="PPR_rpt"/>
</dbReference>
<comment type="caution">
    <text evidence="3">The sequence shown here is derived from an EMBL/GenBank/DDBJ whole genome shotgun (WGS) entry which is preliminary data.</text>
</comment>
<dbReference type="PANTHER" id="PTHR47926:SF347">
    <property type="entry name" value="PENTATRICOPEPTIDE REPEAT-CONTAINING PROTEIN"/>
    <property type="match status" value="1"/>
</dbReference>
<dbReference type="Gene3D" id="1.25.40.10">
    <property type="entry name" value="Tetratricopeptide repeat domain"/>
    <property type="match status" value="1"/>
</dbReference>
<evidence type="ECO:0000313" key="3">
    <source>
        <dbReference type="EMBL" id="KAK7284672.1"/>
    </source>
</evidence>
<gene>
    <name evidence="3" type="ORF">RJT34_19422</name>
</gene>
<feature type="repeat" description="PPR" evidence="2">
    <location>
        <begin position="5"/>
        <end position="39"/>
    </location>
</feature>
<reference evidence="3 4" key="1">
    <citation type="submission" date="2024-01" db="EMBL/GenBank/DDBJ databases">
        <title>The genomes of 5 underutilized Papilionoideae crops provide insights into root nodulation and disease resistance.</title>
        <authorList>
            <person name="Yuan L."/>
        </authorList>
    </citation>
    <scope>NUCLEOTIDE SEQUENCE [LARGE SCALE GENOMIC DNA]</scope>
    <source>
        <strain evidence="3">LY-2023</strain>
        <tissue evidence="3">Leaf</tissue>
    </source>
</reference>
<dbReference type="PROSITE" id="PS51375">
    <property type="entry name" value="PPR"/>
    <property type="match status" value="1"/>
</dbReference>
<dbReference type="GO" id="GO:0003723">
    <property type="term" value="F:RNA binding"/>
    <property type="evidence" value="ECO:0007669"/>
    <property type="project" value="InterPro"/>
</dbReference>
<evidence type="ECO:0008006" key="5">
    <source>
        <dbReference type="Google" id="ProtNLM"/>
    </source>
</evidence>
<dbReference type="PANTHER" id="PTHR47926">
    <property type="entry name" value="PENTATRICOPEPTIDE REPEAT-CONTAINING PROTEIN"/>
    <property type="match status" value="1"/>
</dbReference>
<dbReference type="Pfam" id="PF20431">
    <property type="entry name" value="E_motif"/>
    <property type="match status" value="1"/>
</dbReference>
<sequence>MPHRDVVSRTVLIMGYRDVRSHHDALLVFEHMQYTGVVPNRVTMVNALAACAHFGAIQMRWRGVGVFMRGMPFGPTKAMRASLLVCSKAQRELAGRKLVELVADNTAYYVHLSNLYTELGRWKDVEKVRGMMKNRHLTKELGCSSVEFEHQRHVSELLA</sequence>
<keyword evidence="4" id="KW-1185">Reference proteome</keyword>
<evidence type="ECO:0000256" key="2">
    <source>
        <dbReference type="PROSITE-ProRule" id="PRU00708"/>
    </source>
</evidence>
<dbReference type="InterPro" id="IPR011990">
    <property type="entry name" value="TPR-like_helical_dom_sf"/>
</dbReference>
<organism evidence="3 4">
    <name type="scientific">Clitoria ternatea</name>
    <name type="common">Butterfly pea</name>
    <dbReference type="NCBI Taxonomy" id="43366"/>
    <lineage>
        <taxon>Eukaryota</taxon>
        <taxon>Viridiplantae</taxon>
        <taxon>Streptophyta</taxon>
        <taxon>Embryophyta</taxon>
        <taxon>Tracheophyta</taxon>
        <taxon>Spermatophyta</taxon>
        <taxon>Magnoliopsida</taxon>
        <taxon>eudicotyledons</taxon>
        <taxon>Gunneridae</taxon>
        <taxon>Pentapetalae</taxon>
        <taxon>rosids</taxon>
        <taxon>fabids</taxon>
        <taxon>Fabales</taxon>
        <taxon>Fabaceae</taxon>
        <taxon>Papilionoideae</taxon>
        <taxon>50 kb inversion clade</taxon>
        <taxon>NPAAA clade</taxon>
        <taxon>indigoferoid/millettioid clade</taxon>
        <taxon>Phaseoleae</taxon>
        <taxon>Clitoria</taxon>
    </lineage>
</organism>
<dbReference type="GO" id="GO:0009451">
    <property type="term" value="P:RNA modification"/>
    <property type="evidence" value="ECO:0007669"/>
    <property type="project" value="InterPro"/>
</dbReference>
<dbReference type="Proteomes" id="UP001359559">
    <property type="component" value="Unassembled WGS sequence"/>
</dbReference>
<accession>A0AAN9P3Q1</accession>
<proteinExistence type="predicted"/>
<dbReference type="AlphaFoldDB" id="A0AAN9P3Q1"/>
<evidence type="ECO:0000256" key="1">
    <source>
        <dbReference type="ARBA" id="ARBA00022737"/>
    </source>
</evidence>
<keyword evidence="1" id="KW-0677">Repeat</keyword>
<name>A0AAN9P3Q1_CLITE</name>